<dbReference type="RefSeq" id="WP_052797203.1">
    <property type="nucleotide sequence ID" value="NZ_CAJGYF010000022.1"/>
</dbReference>
<dbReference type="EMBL" id="AACIZS010000013">
    <property type="protein sequence ID" value="EAK7669894.1"/>
    <property type="molecule type" value="Genomic_DNA"/>
</dbReference>
<dbReference type="EMBL" id="AACIZS010000027">
    <property type="protein sequence ID" value="EAK7670092.1"/>
    <property type="molecule type" value="Genomic_DNA"/>
</dbReference>
<sequence length="91" mass="10586">MILEIHSYNAELFLTLGIEKYSQIAFAAKGTSLEIIHNEITHQIKTDKDFKILLNVVCMIRERIDESFEEEDKSLVIDIDDLIEKTCKELE</sequence>
<evidence type="ECO:0000313" key="1">
    <source>
        <dbReference type="EMBL" id="EAK7669894.1"/>
    </source>
</evidence>
<proteinExistence type="predicted"/>
<evidence type="ECO:0000313" key="2">
    <source>
        <dbReference type="EMBL" id="EAK7670092.1"/>
    </source>
</evidence>
<reference evidence="1" key="1">
    <citation type="submission" date="2019-04" db="EMBL/GenBank/DDBJ databases">
        <authorList>
            <person name="Ashton P.M."/>
            <person name="Dallman T."/>
            <person name="Nair S."/>
            <person name="De Pinna E."/>
            <person name="Peters T."/>
            <person name="Grant K."/>
        </authorList>
    </citation>
    <scope>NUCLEOTIDE SEQUENCE</scope>
    <source>
        <strain evidence="1">OXC2498</strain>
    </source>
</reference>
<name>A0A5T1CA46_CAMJU</name>
<protein>
    <submittedName>
        <fullName evidence="1">Uncharacterized protein</fullName>
    </submittedName>
</protein>
<organism evidence="1">
    <name type="scientific">Campylobacter jejuni</name>
    <dbReference type="NCBI Taxonomy" id="197"/>
    <lineage>
        <taxon>Bacteria</taxon>
        <taxon>Pseudomonadati</taxon>
        <taxon>Campylobacterota</taxon>
        <taxon>Epsilonproteobacteria</taxon>
        <taxon>Campylobacterales</taxon>
        <taxon>Campylobacteraceae</taxon>
        <taxon>Campylobacter</taxon>
    </lineage>
</organism>
<accession>A0A5T1CA46</accession>
<gene>
    <name evidence="1" type="ORF">E7O85_08540</name>
    <name evidence="2" type="ORF">E7O85_09595</name>
</gene>
<dbReference type="AlphaFoldDB" id="A0A5T1CA46"/>
<comment type="caution">
    <text evidence="1">The sequence shown here is derived from an EMBL/GenBank/DDBJ whole genome shotgun (WGS) entry which is preliminary data.</text>
</comment>